<gene>
    <name evidence="1" type="ORF">ABT39_MTgene16</name>
</gene>
<keyword evidence="1" id="KW-0496">Mitochondrion</keyword>
<dbReference type="EMBL" id="LKAM01000001">
    <property type="protein sequence ID" value="KUM50173.1"/>
    <property type="molecule type" value="Genomic_DNA"/>
</dbReference>
<dbReference type="AlphaFoldDB" id="A0A101M3A9"/>
<comment type="caution">
    <text evidence="1">The sequence shown here is derived from an EMBL/GenBank/DDBJ whole genome shotgun (WGS) entry which is preliminary data.</text>
</comment>
<name>A0A101M3A9_PICGL</name>
<geneLocation type="mitochondrion" evidence="1"/>
<reference evidence="1" key="1">
    <citation type="journal article" date="2015" name="Genome Biol. Evol.">
        <title>Organellar Genomes of White Spruce (Picea glauca): Assembly and Annotation.</title>
        <authorList>
            <person name="Jackman S.D."/>
            <person name="Warren R.L."/>
            <person name="Gibb E.A."/>
            <person name="Vandervalk B.P."/>
            <person name="Mohamadi H."/>
            <person name="Chu J."/>
            <person name="Raymond A."/>
            <person name="Pleasance S."/>
            <person name="Coope R."/>
            <person name="Wildung M.R."/>
            <person name="Ritland C.E."/>
            <person name="Bousquet J."/>
            <person name="Jones S.J."/>
            <person name="Bohlmann J."/>
            <person name="Birol I."/>
        </authorList>
    </citation>
    <scope>NUCLEOTIDE SEQUENCE [LARGE SCALE GENOMIC DNA]</scope>
    <source>
        <tissue evidence="1">Flushing bud</tissue>
    </source>
</reference>
<sequence>MDECQLDLQHQLWHRWNCLDLVNTASQTFRDLMGVGTFHFKPTHLFN</sequence>
<accession>A0A101M3A9</accession>
<organism evidence="1">
    <name type="scientific">Picea glauca</name>
    <name type="common">White spruce</name>
    <name type="synonym">Pinus glauca</name>
    <dbReference type="NCBI Taxonomy" id="3330"/>
    <lineage>
        <taxon>Eukaryota</taxon>
        <taxon>Viridiplantae</taxon>
        <taxon>Streptophyta</taxon>
        <taxon>Embryophyta</taxon>
        <taxon>Tracheophyta</taxon>
        <taxon>Spermatophyta</taxon>
        <taxon>Pinopsida</taxon>
        <taxon>Pinidae</taxon>
        <taxon>Conifers I</taxon>
        <taxon>Pinales</taxon>
        <taxon>Pinaceae</taxon>
        <taxon>Picea</taxon>
    </lineage>
</organism>
<proteinExistence type="predicted"/>
<protein>
    <submittedName>
        <fullName evidence="1">Uncharacterized protein</fullName>
    </submittedName>
</protein>
<evidence type="ECO:0000313" key="1">
    <source>
        <dbReference type="EMBL" id="KUM50173.1"/>
    </source>
</evidence>